<dbReference type="RefSeq" id="WP_337320682.1">
    <property type="nucleotide sequence ID" value="NZ_JBBDGN010000010.1"/>
</dbReference>
<comment type="caution">
    <text evidence="1">The sequence shown here is derived from an EMBL/GenBank/DDBJ whole genome shotgun (WGS) entry which is preliminary data.</text>
</comment>
<accession>A0ABU8LLT9</accession>
<sequence>MFDSQLVVLVDEDLGEERLVAQPPVGVVAAGVDVGAVREQAQGVVEVGAGVGVVTEVGVDAAGHLVELGDDAVLLALEH</sequence>
<evidence type="ECO:0000313" key="1">
    <source>
        <dbReference type="EMBL" id="MEJ1092289.1"/>
    </source>
</evidence>
<reference evidence="1 2" key="1">
    <citation type="submission" date="2024-02" db="EMBL/GenBank/DDBJ databases">
        <authorList>
            <person name="Saticioglu I.B."/>
        </authorList>
    </citation>
    <scope>NUCLEOTIDE SEQUENCE [LARGE SCALE GENOMIC DNA]</scope>
    <source>
        <strain evidence="1 2">Mu-43</strain>
    </source>
</reference>
<protein>
    <submittedName>
        <fullName evidence="1">Uncharacterized protein</fullName>
    </submittedName>
</protein>
<organism evidence="1 2">
    <name type="scientific">Microbacterium istanbulense</name>
    <dbReference type="NCBI Taxonomy" id="3122049"/>
    <lineage>
        <taxon>Bacteria</taxon>
        <taxon>Bacillati</taxon>
        <taxon>Actinomycetota</taxon>
        <taxon>Actinomycetes</taxon>
        <taxon>Micrococcales</taxon>
        <taxon>Microbacteriaceae</taxon>
        <taxon>Microbacterium</taxon>
    </lineage>
</organism>
<proteinExistence type="predicted"/>
<gene>
    <name evidence="1" type="ORF">WDU93_11370</name>
</gene>
<dbReference type="Proteomes" id="UP001366085">
    <property type="component" value="Unassembled WGS sequence"/>
</dbReference>
<name>A0ABU8LLT9_9MICO</name>
<dbReference type="EMBL" id="JBBDGN010000010">
    <property type="protein sequence ID" value="MEJ1092289.1"/>
    <property type="molecule type" value="Genomic_DNA"/>
</dbReference>
<evidence type="ECO:0000313" key="2">
    <source>
        <dbReference type="Proteomes" id="UP001366085"/>
    </source>
</evidence>
<keyword evidence="2" id="KW-1185">Reference proteome</keyword>